<reference evidence="4 5" key="2">
    <citation type="submission" date="2019-03" db="EMBL/GenBank/DDBJ databases">
        <title>Genomic Encyclopedia of Type Strains, Phase IV (KMG-IV): sequencing the most valuable type-strain genomes for metagenomic binning, comparative biology and taxonomic classification.</title>
        <authorList>
            <person name="Goeker M."/>
        </authorList>
    </citation>
    <scope>NUCLEOTIDE SEQUENCE [LARGE SCALE GENOMIC DNA]</scope>
    <source>
        <strain evidence="4 5">DSM 103426</strain>
    </source>
</reference>
<dbReference type="PANTHER" id="PTHR46558:SF4">
    <property type="entry name" value="DNA-BIDING PHAGE PROTEIN"/>
    <property type="match status" value="1"/>
</dbReference>
<dbReference type="RefSeq" id="WP_116441109.1">
    <property type="nucleotide sequence ID" value="NZ_BHEO01000002.1"/>
</dbReference>
<proteinExistence type="predicted"/>
<dbReference type="SUPFAM" id="SSF49367">
    <property type="entry name" value="Superoxide reductase-like"/>
    <property type="match status" value="1"/>
</dbReference>
<dbReference type="SUPFAM" id="SSF47413">
    <property type="entry name" value="lambda repressor-like DNA-binding domains"/>
    <property type="match status" value="1"/>
</dbReference>
<dbReference type="GO" id="GO:0016491">
    <property type="term" value="F:oxidoreductase activity"/>
    <property type="evidence" value="ECO:0007669"/>
    <property type="project" value="InterPro"/>
</dbReference>
<dbReference type="CDD" id="cd00093">
    <property type="entry name" value="HTH_XRE"/>
    <property type="match status" value="1"/>
</dbReference>
<keyword evidence="6" id="KW-1185">Reference proteome</keyword>
<dbReference type="Proteomes" id="UP000702954">
    <property type="component" value="Unassembled WGS sequence"/>
</dbReference>
<dbReference type="EMBL" id="BHEO01000002">
    <property type="protein sequence ID" value="GBU04000.1"/>
    <property type="molecule type" value="Genomic_DNA"/>
</dbReference>
<reference evidence="3 6" key="1">
    <citation type="journal article" date="2018" name="Int. J. Syst. Evol. Microbiol.">
        <title>Draft Genome Sequence of Faecalimonas umbilicata JCM 30896T, an Acetate-Producing Bacterium Isolated from Human Feces.</title>
        <authorList>
            <person name="Sakamoto M."/>
            <person name="Ikeyama N."/>
            <person name="Yuki M."/>
            <person name="Ohkuma M."/>
        </authorList>
    </citation>
    <scope>NUCLEOTIDE SEQUENCE [LARGE SCALE GENOMIC DNA]</scope>
    <source>
        <strain evidence="3 6">EGH7</strain>
    </source>
</reference>
<comment type="caution">
    <text evidence="4">The sequence shown here is derived from an EMBL/GenBank/DDBJ whole genome shotgun (WGS) entry which is preliminary data.</text>
</comment>
<dbReference type="PANTHER" id="PTHR46558">
    <property type="entry name" value="TRACRIPTIONAL REGULATORY PROTEIN-RELATED-RELATED"/>
    <property type="match status" value="1"/>
</dbReference>
<dbReference type="GO" id="GO:0003677">
    <property type="term" value="F:DNA binding"/>
    <property type="evidence" value="ECO:0007669"/>
    <property type="project" value="UniProtKB-KW"/>
</dbReference>
<dbReference type="Gene3D" id="2.60.40.730">
    <property type="entry name" value="SOR catalytic domain"/>
    <property type="match status" value="1"/>
</dbReference>
<dbReference type="SMART" id="SM00530">
    <property type="entry name" value="HTH_XRE"/>
    <property type="match status" value="1"/>
</dbReference>
<evidence type="ECO:0000313" key="4">
    <source>
        <dbReference type="EMBL" id="TCS59863.1"/>
    </source>
</evidence>
<dbReference type="Proteomes" id="UP000294613">
    <property type="component" value="Unassembled WGS sequence"/>
</dbReference>
<dbReference type="InterPro" id="IPR010982">
    <property type="entry name" value="Lambda_DNA-bd_dom_sf"/>
</dbReference>
<organism evidence="4 5">
    <name type="scientific">Faecalimonas umbilicata</name>
    <dbReference type="NCBI Taxonomy" id="1912855"/>
    <lineage>
        <taxon>Bacteria</taxon>
        <taxon>Bacillati</taxon>
        <taxon>Bacillota</taxon>
        <taxon>Clostridia</taxon>
        <taxon>Lachnospirales</taxon>
        <taxon>Lachnospiraceae</taxon>
        <taxon>Faecalimonas</taxon>
    </lineage>
</organism>
<protein>
    <submittedName>
        <fullName evidence="4">Helix-turn-helix protein</fullName>
    </submittedName>
    <submittedName>
        <fullName evidence="3">XRE family transcriptional regulator</fullName>
    </submittedName>
</protein>
<dbReference type="PROSITE" id="PS50943">
    <property type="entry name" value="HTH_CROC1"/>
    <property type="match status" value="1"/>
</dbReference>
<name>A0A4R3J4Y1_9FIRM</name>
<evidence type="ECO:0000259" key="2">
    <source>
        <dbReference type="PROSITE" id="PS50943"/>
    </source>
</evidence>
<evidence type="ECO:0000256" key="1">
    <source>
        <dbReference type="ARBA" id="ARBA00023125"/>
    </source>
</evidence>
<dbReference type="GO" id="GO:0005506">
    <property type="term" value="F:iron ion binding"/>
    <property type="evidence" value="ECO:0007669"/>
    <property type="project" value="InterPro"/>
</dbReference>
<gene>
    <name evidence="4" type="ORF">EDD74_1491</name>
    <name evidence="3" type="ORF">FAEUMB_05410</name>
</gene>
<evidence type="ECO:0000313" key="6">
    <source>
        <dbReference type="Proteomes" id="UP000702954"/>
    </source>
</evidence>
<dbReference type="InterPro" id="IPR036073">
    <property type="entry name" value="Desulfoferrodoxin_Fe-bd_dom_sf"/>
</dbReference>
<dbReference type="InterPro" id="IPR001387">
    <property type="entry name" value="Cro/C1-type_HTH"/>
</dbReference>
<dbReference type="EMBL" id="SLZV01000049">
    <property type="protein sequence ID" value="TCS59863.1"/>
    <property type="molecule type" value="Genomic_DNA"/>
</dbReference>
<accession>A0A4R3J4Y1</accession>
<dbReference type="Gene3D" id="1.10.260.40">
    <property type="entry name" value="lambda repressor-like DNA-binding domains"/>
    <property type="match status" value="1"/>
</dbReference>
<feature type="domain" description="HTH cro/C1-type" evidence="2">
    <location>
        <begin position="9"/>
        <end position="63"/>
    </location>
</feature>
<sequence length="198" mass="22375">MSYVTGNTIRTLRIKHGITQKELAEKLNVSDKTISKWETEKGLPDISIVEELAKALHVSLTELFTGDLKTNENVSGNIKRIQFYVCPICGNIITAVGEGNFSCCGITLLKQEAETAEEEHSLFVETVDNEFSIVMKHSMSKGHYVSFIAYVTSGSVEIVKLYPEQDISIRFRKKGHGFLYGYCNRHGLFKKYIGFYFL</sequence>
<dbReference type="AlphaFoldDB" id="A0A4R3J4Y1"/>
<evidence type="ECO:0000313" key="3">
    <source>
        <dbReference type="EMBL" id="GBU04000.1"/>
    </source>
</evidence>
<evidence type="ECO:0000313" key="5">
    <source>
        <dbReference type="Proteomes" id="UP000294613"/>
    </source>
</evidence>
<dbReference type="Pfam" id="PF01381">
    <property type="entry name" value="HTH_3"/>
    <property type="match status" value="1"/>
</dbReference>
<keyword evidence="1" id="KW-0238">DNA-binding</keyword>